<evidence type="ECO:0000313" key="3">
    <source>
        <dbReference type="Proteomes" id="UP001634394"/>
    </source>
</evidence>
<proteinExistence type="predicted"/>
<gene>
    <name evidence="1" type="ORF">ACJMK2_013530</name>
    <name evidence="2" type="ORF">ACJMK2_013574</name>
</gene>
<dbReference type="EMBL" id="JBJQND010000014">
    <property type="protein sequence ID" value="KAL3854300.1"/>
    <property type="molecule type" value="Genomic_DNA"/>
</dbReference>
<dbReference type="EMBL" id="JBJQND010000014">
    <property type="protein sequence ID" value="KAL3854256.1"/>
    <property type="molecule type" value="Genomic_DNA"/>
</dbReference>
<name>A0ABD3UXW9_SINWO</name>
<organism evidence="2 3">
    <name type="scientific">Sinanodonta woodiana</name>
    <name type="common">Chinese pond mussel</name>
    <name type="synonym">Anodonta woodiana</name>
    <dbReference type="NCBI Taxonomy" id="1069815"/>
    <lineage>
        <taxon>Eukaryota</taxon>
        <taxon>Metazoa</taxon>
        <taxon>Spiralia</taxon>
        <taxon>Lophotrochozoa</taxon>
        <taxon>Mollusca</taxon>
        <taxon>Bivalvia</taxon>
        <taxon>Autobranchia</taxon>
        <taxon>Heteroconchia</taxon>
        <taxon>Palaeoheterodonta</taxon>
        <taxon>Unionida</taxon>
        <taxon>Unionoidea</taxon>
        <taxon>Unionidae</taxon>
        <taxon>Unioninae</taxon>
        <taxon>Sinanodonta</taxon>
    </lineage>
</organism>
<evidence type="ECO:0000313" key="1">
    <source>
        <dbReference type="EMBL" id="KAL3854256.1"/>
    </source>
</evidence>
<evidence type="ECO:0000313" key="2">
    <source>
        <dbReference type="EMBL" id="KAL3854300.1"/>
    </source>
</evidence>
<keyword evidence="3" id="KW-1185">Reference proteome</keyword>
<accession>A0ABD3UXW9</accession>
<dbReference type="AlphaFoldDB" id="A0ABD3UXW9"/>
<dbReference type="Proteomes" id="UP001634394">
    <property type="component" value="Unassembled WGS sequence"/>
</dbReference>
<sequence>MKSPVLTNFLDIAIPFYLLFQLDLTVISYMQIFPKLGDRTALKLFVGEEFKKKKESQYQGKERKTKHCHDRAPAEFQDKRISESSLKWRKRTMARHCNRNAFKENRKLELGWIHNGKHVRTAKGGVTRKIELPSNSRKEEVLDKAKTFFPPTNHAPLGSIVDFVSSFHLFFELHPKLVSSRNETL</sequence>
<reference evidence="2 3" key="1">
    <citation type="submission" date="2024-11" db="EMBL/GenBank/DDBJ databases">
        <title>Chromosome-level genome assembly of the freshwater bivalve Anodonta woodiana.</title>
        <authorList>
            <person name="Chen X."/>
        </authorList>
    </citation>
    <scope>NUCLEOTIDE SEQUENCE [LARGE SCALE GENOMIC DNA]</scope>
    <source>
        <strain evidence="2">MN2024</strain>
        <tissue evidence="2">Gills</tissue>
    </source>
</reference>
<protein>
    <submittedName>
        <fullName evidence="2">Uncharacterized protein</fullName>
    </submittedName>
</protein>
<comment type="caution">
    <text evidence="2">The sequence shown here is derived from an EMBL/GenBank/DDBJ whole genome shotgun (WGS) entry which is preliminary data.</text>
</comment>